<name>A0A8K0JXD6_LADFU</name>
<feature type="non-terminal residue" evidence="1">
    <location>
        <position position="1"/>
    </location>
</feature>
<sequence length="102" mass="11336">MLVEALSGEANEIFLSVPQRAAMNKGTMNSREVQYQTPKSRIPLLRRSNSMRLPMDSARTPTNTMRDCLPRSCEEPNLPCSTLPAGRSPICRNPFASGKRSL</sequence>
<gene>
    <name evidence="1" type="ORF">J437_LFUL005209</name>
</gene>
<evidence type="ECO:0000313" key="1">
    <source>
        <dbReference type="EMBL" id="KAG8224387.1"/>
    </source>
</evidence>
<proteinExistence type="predicted"/>
<reference evidence="1" key="2">
    <citation type="submission" date="2017-10" db="EMBL/GenBank/DDBJ databases">
        <title>Ladona fulva Genome sequencing and assembly.</title>
        <authorList>
            <person name="Murali S."/>
            <person name="Richards S."/>
            <person name="Bandaranaike D."/>
            <person name="Bellair M."/>
            <person name="Blankenburg K."/>
            <person name="Chao H."/>
            <person name="Dinh H."/>
            <person name="Doddapaneni H."/>
            <person name="Dugan-Rocha S."/>
            <person name="Elkadiri S."/>
            <person name="Gnanaolivu R."/>
            <person name="Hernandez B."/>
            <person name="Skinner E."/>
            <person name="Javaid M."/>
            <person name="Lee S."/>
            <person name="Li M."/>
            <person name="Ming W."/>
            <person name="Munidasa M."/>
            <person name="Muniz J."/>
            <person name="Nguyen L."/>
            <person name="Hughes D."/>
            <person name="Osuji N."/>
            <person name="Pu L.-L."/>
            <person name="Puazo M."/>
            <person name="Qu C."/>
            <person name="Quiroz J."/>
            <person name="Raj R."/>
            <person name="Weissenberger G."/>
            <person name="Xin Y."/>
            <person name="Zou X."/>
            <person name="Han Y."/>
            <person name="Worley K."/>
            <person name="Muzny D."/>
            <person name="Gibbs R."/>
        </authorList>
    </citation>
    <scope>NUCLEOTIDE SEQUENCE</scope>
    <source>
        <strain evidence="1">Sampled in the wild</strain>
    </source>
</reference>
<reference evidence="1" key="1">
    <citation type="submission" date="2013-04" db="EMBL/GenBank/DDBJ databases">
        <authorList>
            <person name="Qu J."/>
            <person name="Murali S.C."/>
            <person name="Bandaranaike D."/>
            <person name="Bellair M."/>
            <person name="Blankenburg K."/>
            <person name="Chao H."/>
            <person name="Dinh H."/>
            <person name="Doddapaneni H."/>
            <person name="Downs B."/>
            <person name="Dugan-Rocha S."/>
            <person name="Elkadiri S."/>
            <person name="Gnanaolivu R.D."/>
            <person name="Hernandez B."/>
            <person name="Javaid M."/>
            <person name="Jayaseelan J.C."/>
            <person name="Lee S."/>
            <person name="Li M."/>
            <person name="Ming W."/>
            <person name="Munidasa M."/>
            <person name="Muniz J."/>
            <person name="Nguyen L."/>
            <person name="Ongeri F."/>
            <person name="Osuji N."/>
            <person name="Pu L.-L."/>
            <person name="Puazo M."/>
            <person name="Qu C."/>
            <person name="Quiroz J."/>
            <person name="Raj R."/>
            <person name="Weissenberger G."/>
            <person name="Xin Y."/>
            <person name="Zou X."/>
            <person name="Han Y."/>
            <person name="Richards S."/>
            <person name="Worley K."/>
            <person name="Muzny D."/>
            <person name="Gibbs R."/>
        </authorList>
    </citation>
    <scope>NUCLEOTIDE SEQUENCE</scope>
    <source>
        <strain evidence="1">Sampled in the wild</strain>
    </source>
</reference>
<organism evidence="1 2">
    <name type="scientific">Ladona fulva</name>
    <name type="common">Scarce chaser dragonfly</name>
    <name type="synonym">Libellula fulva</name>
    <dbReference type="NCBI Taxonomy" id="123851"/>
    <lineage>
        <taxon>Eukaryota</taxon>
        <taxon>Metazoa</taxon>
        <taxon>Ecdysozoa</taxon>
        <taxon>Arthropoda</taxon>
        <taxon>Hexapoda</taxon>
        <taxon>Insecta</taxon>
        <taxon>Pterygota</taxon>
        <taxon>Palaeoptera</taxon>
        <taxon>Odonata</taxon>
        <taxon>Epiprocta</taxon>
        <taxon>Anisoptera</taxon>
        <taxon>Libelluloidea</taxon>
        <taxon>Libellulidae</taxon>
        <taxon>Ladona</taxon>
    </lineage>
</organism>
<dbReference type="Proteomes" id="UP000792457">
    <property type="component" value="Unassembled WGS sequence"/>
</dbReference>
<evidence type="ECO:0000313" key="2">
    <source>
        <dbReference type="Proteomes" id="UP000792457"/>
    </source>
</evidence>
<accession>A0A8K0JXD6</accession>
<dbReference type="AlphaFoldDB" id="A0A8K0JXD6"/>
<comment type="caution">
    <text evidence="1">The sequence shown here is derived from an EMBL/GenBank/DDBJ whole genome shotgun (WGS) entry which is preliminary data.</text>
</comment>
<dbReference type="EMBL" id="KZ308194">
    <property type="protein sequence ID" value="KAG8224387.1"/>
    <property type="molecule type" value="Genomic_DNA"/>
</dbReference>
<keyword evidence="2" id="KW-1185">Reference proteome</keyword>
<protein>
    <submittedName>
        <fullName evidence="1">Uncharacterized protein</fullName>
    </submittedName>
</protein>